<keyword evidence="10 13" id="KW-0496">Mitochondrion</keyword>
<feature type="transmembrane region" description="Helical" evidence="10">
    <location>
        <begin position="88"/>
        <end position="105"/>
    </location>
</feature>
<feature type="domain" description="NADH-Ubiquinone oxidoreductase (complex I) chain 5 N-terminal" evidence="12">
    <location>
        <begin position="43"/>
        <end position="88"/>
    </location>
</feature>
<comment type="function">
    <text evidence="1">Core subunit of the mitochondrial membrane respiratory chain NADH dehydrogenase (Complex I) that is believed to belong to the minimal assembly required for catalysis. Complex I functions in the transfer of electrons from NADH to the respiratory chain. The immediate electron acceptor for the enzyme is believed to be ubiquinone.</text>
</comment>
<feature type="transmembrane region" description="Helical" evidence="10">
    <location>
        <begin position="7"/>
        <end position="29"/>
    </location>
</feature>
<dbReference type="GO" id="GO:0042773">
    <property type="term" value="P:ATP synthesis coupled electron transport"/>
    <property type="evidence" value="ECO:0007669"/>
    <property type="project" value="InterPro"/>
</dbReference>
<evidence type="ECO:0000256" key="1">
    <source>
        <dbReference type="ARBA" id="ARBA00003257"/>
    </source>
</evidence>
<evidence type="ECO:0000256" key="6">
    <source>
        <dbReference type="ARBA" id="ARBA00022982"/>
    </source>
</evidence>
<feature type="transmembrane region" description="Helical" evidence="10">
    <location>
        <begin position="319"/>
        <end position="342"/>
    </location>
</feature>
<dbReference type="EC" id="7.1.1.2" evidence="3 10"/>
<dbReference type="PRINTS" id="PR01434">
    <property type="entry name" value="NADHDHGNASE5"/>
</dbReference>
<feature type="transmembrane region" description="Helical" evidence="10">
    <location>
        <begin position="150"/>
        <end position="168"/>
    </location>
</feature>
<comment type="similarity">
    <text evidence="10">Belongs to the complex I subunit 5 family.</text>
</comment>
<organism evidence="13">
    <name type="scientific">Freysuila caesalpiniae</name>
    <dbReference type="NCBI Taxonomy" id="2008487"/>
    <lineage>
        <taxon>Eukaryota</taxon>
        <taxon>Metazoa</taxon>
        <taxon>Ecdysozoa</taxon>
        <taxon>Arthropoda</taxon>
        <taxon>Hexapoda</taxon>
        <taxon>Insecta</taxon>
        <taxon>Pterygota</taxon>
        <taxon>Neoptera</taxon>
        <taxon>Paraneoptera</taxon>
        <taxon>Hemiptera</taxon>
        <taxon>Sternorrhyncha</taxon>
        <taxon>Psylloidea</taxon>
        <taxon>Psyllidae</taxon>
        <taxon>Aphalaroidinae</taxon>
        <taxon>Freysuila</taxon>
    </lineage>
</organism>
<feature type="transmembrane region" description="Helical" evidence="10">
    <location>
        <begin position="174"/>
        <end position="194"/>
    </location>
</feature>
<evidence type="ECO:0000256" key="7">
    <source>
        <dbReference type="ARBA" id="ARBA00022989"/>
    </source>
</evidence>
<keyword evidence="10" id="KW-0520">NAD</keyword>
<evidence type="ECO:0000256" key="8">
    <source>
        <dbReference type="ARBA" id="ARBA00023136"/>
    </source>
</evidence>
<dbReference type="AlphaFoldDB" id="A0A344A2C5"/>
<dbReference type="EMBL" id="MG989225">
    <property type="protein sequence ID" value="AWU48916.1"/>
    <property type="molecule type" value="Genomic_DNA"/>
</dbReference>
<evidence type="ECO:0000259" key="11">
    <source>
        <dbReference type="Pfam" id="PF00361"/>
    </source>
</evidence>
<feature type="transmembrane region" description="Helical" evidence="10">
    <location>
        <begin position="228"/>
        <end position="249"/>
    </location>
</feature>
<feature type="transmembrane region" description="Helical" evidence="10">
    <location>
        <begin position="261"/>
        <end position="279"/>
    </location>
</feature>
<evidence type="ECO:0000256" key="3">
    <source>
        <dbReference type="ARBA" id="ARBA00012944"/>
    </source>
</evidence>
<feature type="transmembrane region" description="Helical" evidence="10">
    <location>
        <begin position="438"/>
        <end position="457"/>
    </location>
</feature>
<feature type="transmembrane region" description="Helical" evidence="10">
    <location>
        <begin position="463"/>
        <end position="488"/>
    </location>
</feature>
<geneLocation type="mitochondrion" evidence="13"/>
<gene>
    <name evidence="13" type="primary">nad5</name>
</gene>
<evidence type="ECO:0000313" key="13">
    <source>
        <dbReference type="EMBL" id="AWU48916.1"/>
    </source>
</evidence>
<dbReference type="InterPro" id="IPR001516">
    <property type="entry name" value="Proton_antipo_N"/>
</dbReference>
<feature type="transmembrane region" description="Helical" evidence="10">
    <location>
        <begin position="49"/>
        <end position="76"/>
    </location>
</feature>
<keyword evidence="6" id="KW-0249">Electron transport</keyword>
<reference evidence="13" key="1">
    <citation type="submission" date="2018-02" db="EMBL/GenBank/DDBJ databases">
        <title>Resolving the psyllid tree of life: Phylogenomic analysis of the superfamily Psylloidea (Hemiptera).</title>
        <authorList>
            <person name="Percy D.M."/>
            <person name="Sveinsson S."/>
            <person name="Lemmon A.R."/>
            <person name="Lemmon E.M."/>
            <person name="Ouvrard D."/>
            <person name="Burckhardt D."/>
        </authorList>
    </citation>
    <scope>NUCLEOTIDE SEQUENCE</scope>
    <source>
        <strain evidence="13">DP2.idba.160_circ</strain>
    </source>
</reference>
<dbReference type="InterPro" id="IPR003945">
    <property type="entry name" value="NU5C-like"/>
</dbReference>
<evidence type="ECO:0000256" key="4">
    <source>
        <dbReference type="ARBA" id="ARBA00021096"/>
    </source>
</evidence>
<feature type="domain" description="NADH:quinone oxidoreductase/Mrp antiporter transmembrane" evidence="11">
    <location>
        <begin position="106"/>
        <end position="369"/>
    </location>
</feature>
<dbReference type="GO" id="GO:0015990">
    <property type="term" value="P:electron transport coupled proton transport"/>
    <property type="evidence" value="ECO:0007669"/>
    <property type="project" value="TreeGrafter"/>
</dbReference>
<comment type="function">
    <text evidence="10">Core subunit of the mitochondrial membrane respiratory chain NADH dehydrogenase (Complex I) which catalyzes electron transfer from NADH through the respiratory chain, using ubiquinone as an electron acceptor. Essential for the catalytic activity and assembly of complex I.</text>
</comment>
<protein>
    <recommendedName>
        <fullName evidence="4 10">NADH-ubiquinone oxidoreductase chain 5</fullName>
        <ecNumber evidence="3 10">7.1.1.2</ecNumber>
    </recommendedName>
</protein>
<keyword evidence="10" id="KW-0830">Ubiquinone</keyword>
<evidence type="ECO:0000256" key="9">
    <source>
        <dbReference type="ARBA" id="ARBA00049551"/>
    </source>
</evidence>
<dbReference type="GO" id="GO:0003954">
    <property type="term" value="F:NADH dehydrogenase activity"/>
    <property type="evidence" value="ECO:0007669"/>
    <property type="project" value="TreeGrafter"/>
</dbReference>
<evidence type="ECO:0000256" key="5">
    <source>
        <dbReference type="ARBA" id="ARBA00022692"/>
    </source>
</evidence>
<feature type="transmembrane region" description="Helical" evidence="10">
    <location>
        <begin position="354"/>
        <end position="378"/>
    </location>
</feature>
<keyword evidence="8 10" id="KW-0472">Membrane</keyword>
<dbReference type="GO" id="GO:0016020">
    <property type="term" value="C:membrane"/>
    <property type="evidence" value="ECO:0007669"/>
    <property type="project" value="UniProtKB-SubCell"/>
</dbReference>
<feature type="transmembrane region" description="Helical" evidence="10">
    <location>
        <begin position="285"/>
        <end position="307"/>
    </location>
</feature>
<dbReference type="Pfam" id="PF00361">
    <property type="entry name" value="Proton_antipo_M"/>
    <property type="match status" value="1"/>
</dbReference>
<keyword evidence="5 10" id="KW-0812">Transmembrane</keyword>
<comment type="catalytic activity">
    <reaction evidence="9 10">
        <text>a ubiquinone + NADH + 5 H(+)(in) = a ubiquinol + NAD(+) + 4 H(+)(out)</text>
        <dbReference type="Rhea" id="RHEA:29091"/>
        <dbReference type="Rhea" id="RHEA-COMP:9565"/>
        <dbReference type="Rhea" id="RHEA-COMP:9566"/>
        <dbReference type="ChEBI" id="CHEBI:15378"/>
        <dbReference type="ChEBI" id="CHEBI:16389"/>
        <dbReference type="ChEBI" id="CHEBI:17976"/>
        <dbReference type="ChEBI" id="CHEBI:57540"/>
        <dbReference type="ChEBI" id="CHEBI:57945"/>
        <dbReference type="EC" id="7.1.1.2"/>
    </reaction>
</comment>
<evidence type="ECO:0000256" key="2">
    <source>
        <dbReference type="ARBA" id="ARBA00004141"/>
    </source>
</evidence>
<comment type="subcellular location">
    <subcellularLocation>
        <location evidence="2">Membrane</location>
        <topology evidence="2">Multi-pass membrane protein</topology>
    </subcellularLocation>
</comment>
<sequence>MKKISKFDFISFLMMFSVFCIIFVGIWHVNMNKITLLEIELFNLNSVCFSFILFFDWVSIMFMGTVFFISSLIMIYAKAYMGNNCQRFLWMTVFFIFFMMIMILSPSILGVLLGWDGLGIVSYCLVIYYQSLSSYNSGFITAITNRLGDSMLILSIVWTSFSGNFMFWDTIQGTLFFFLACLTKSAQFPFSAWLPAAMAAPTPISSLVHSSTLVTAGVYMLIRFYSSLIMSDLTGMLLLISLLTVLIAGLSALQEFDMKRLVALSTLGQLGFMMVILSLGYPYIAFFHLLIHALFKALLFMCAGLIIHSSMGYQDLRKVGSLSISPLTNISLNIASFSLMGVPFSSGFYSKDSLLELILCSYGGVGLGLMMCFMALVTISYSVRMIYLFSSLLGWTIWIYPELNLSTPISMLTMVNIFAGSGLNWMLMELHLINLNQLIKLLPLFMLVLGLMWHGVIMVNINYMYLLSFLMYISSLTKLMGFSFKLLFMYMKVMDQGWFEGIISVNKKLSINLSFWIKEVISSNMIYIMSLGMMMIIILII</sequence>
<keyword evidence="7 10" id="KW-1133">Transmembrane helix</keyword>
<dbReference type="GO" id="GO:0008137">
    <property type="term" value="F:NADH dehydrogenase (ubiquinone) activity"/>
    <property type="evidence" value="ECO:0007669"/>
    <property type="project" value="UniProtKB-EC"/>
</dbReference>
<accession>A0A344A2C5</accession>
<dbReference type="InterPro" id="IPR001750">
    <property type="entry name" value="ND/Mrp_TM"/>
</dbReference>
<dbReference type="Pfam" id="PF00662">
    <property type="entry name" value="Proton_antipo_N"/>
    <property type="match status" value="1"/>
</dbReference>
<name>A0A344A2C5_9HEMI</name>
<evidence type="ECO:0000259" key="12">
    <source>
        <dbReference type="Pfam" id="PF00662"/>
    </source>
</evidence>
<feature type="transmembrane region" description="Helical" evidence="10">
    <location>
        <begin position="520"/>
        <end position="540"/>
    </location>
</feature>
<proteinExistence type="inferred from homology"/>
<feature type="transmembrane region" description="Helical" evidence="10">
    <location>
        <begin position="407"/>
        <end position="426"/>
    </location>
</feature>
<dbReference type="PANTHER" id="PTHR42829:SF2">
    <property type="entry name" value="NADH-UBIQUINONE OXIDOREDUCTASE CHAIN 5"/>
    <property type="match status" value="1"/>
</dbReference>
<keyword evidence="10" id="KW-0813">Transport</keyword>
<evidence type="ECO:0000256" key="10">
    <source>
        <dbReference type="RuleBase" id="RU003404"/>
    </source>
</evidence>
<dbReference type="PANTHER" id="PTHR42829">
    <property type="entry name" value="NADH-UBIQUINONE OXIDOREDUCTASE CHAIN 5"/>
    <property type="match status" value="1"/>
</dbReference>
<feature type="transmembrane region" description="Helical" evidence="10">
    <location>
        <begin position="385"/>
        <end position="401"/>
    </location>
</feature>